<feature type="compositionally biased region" description="Low complexity" evidence="1">
    <location>
        <begin position="513"/>
        <end position="531"/>
    </location>
</feature>
<dbReference type="Proteomes" id="UP000267027">
    <property type="component" value="Unassembled WGS sequence"/>
</dbReference>
<protein>
    <submittedName>
        <fullName evidence="4">MamL-1 domain-containing protein</fullName>
    </submittedName>
</protein>
<dbReference type="InterPro" id="IPR021587">
    <property type="entry name" value="Transcription_activator_LAG-3"/>
</dbReference>
<reference evidence="4" key="1">
    <citation type="submission" date="2017-02" db="UniProtKB">
        <authorList>
            <consortium name="WormBaseParasite"/>
        </authorList>
    </citation>
    <scope>IDENTIFICATION</scope>
</reference>
<dbReference type="OrthoDB" id="5873564at2759"/>
<accession>A0A0R3PRI8</accession>
<feature type="region of interest" description="Disordered" evidence="1">
    <location>
        <begin position="139"/>
        <end position="170"/>
    </location>
</feature>
<name>A0A0R3PRI8_ANGCS</name>
<dbReference type="OMA" id="FYPGMMM"/>
<dbReference type="STRING" id="334426.A0A0R3PRI8"/>
<proteinExistence type="predicted"/>
<dbReference type="Pfam" id="PF11498">
    <property type="entry name" value="Activator_LAG-3"/>
    <property type="match status" value="1"/>
</dbReference>
<keyword evidence="3" id="KW-1185">Reference proteome</keyword>
<organism evidence="4">
    <name type="scientific">Angiostrongylus costaricensis</name>
    <name type="common">Nematode worm</name>
    <dbReference type="NCBI Taxonomy" id="334426"/>
    <lineage>
        <taxon>Eukaryota</taxon>
        <taxon>Metazoa</taxon>
        <taxon>Ecdysozoa</taxon>
        <taxon>Nematoda</taxon>
        <taxon>Chromadorea</taxon>
        <taxon>Rhabditida</taxon>
        <taxon>Rhabditina</taxon>
        <taxon>Rhabditomorpha</taxon>
        <taxon>Strongyloidea</taxon>
        <taxon>Metastrongylidae</taxon>
        <taxon>Angiostrongylus</taxon>
    </lineage>
</organism>
<evidence type="ECO:0000256" key="1">
    <source>
        <dbReference type="SAM" id="MobiDB-lite"/>
    </source>
</evidence>
<gene>
    <name evidence="2" type="ORF">ACOC_LOCUS8125</name>
</gene>
<sequence length="782" mass="84562">MQSPASIFHPNRGVFEAALSLDPFVASFSNWIRMQMAVMPGHSPSSSMKGEKTSAAPEPPSLDFHAGYRVSSSDGDRLRASMEAWKRSAALASERYGEARQRQIAAERDDRNELRKRWLEEEAKKRAESVVKQKEAINGCSLSGNMPPPLYQSTPVNNRDRKRHHDSNDYGHEEWRQGFRLMEGSATSEMAKTSTDTYINYPQTGIGFSPGMLMPGMQQHSNKGMMADYPTRPFPSSALYPLNSYSANDGMSSSTTEQFFPLERAPRFCEGTFQTQCVVPSTLGCSPMPSTSTADLSLNQRYHSMEPPQFPTSSDCIHAGSLRPQQTQFPANDPATCGCDMRPSSSMCPTSPNEVPTPPALVNSSGAATGNCTSSATVVEQSLRSPAEDLGCNAVNEDNMTKMLTSIRTDSLGMLGADAVDSLFDNDTTADGAAGQVPVVTFTEPNSSPTGFCHGGPQSVHSIHSAPQSNGNCNPPSTPTIDTAASIVPHLTTFPQVPASQSTTFPHQSPSHSSIFPRQSPSQQSSAFPSAVTGRLSPFPHNSQSENAFFAQSSSSQCLSYPTTMENAASFTTPSSQSTAYATLSQHPPGFPQHSAIYPNSFPPTAAVFPHTEPLPSTSNSYAPSSSAAGMGSRSTGPVFVGQQEVLNPGFTMNGYPIYDIPSAQMSQQQMLMQAQQQQQQMAMAMGSGPGTAMNAQQYHMAMIQKHQQNVKAMMQQRVAMYHGYPNGATMSRQQYFMHMQKMQQTRFHSGIDHSDPAFMSSQRMVGMRGSQIGAGVSATME</sequence>
<evidence type="ECO:0000313" key="3">
    <source>
        <dbReference type="Proteomes" id="UP000267027"/>
    </source>
</evidence>
<dbReference type="EMBL" id="UYYA01004118">
    <property type="protein sequence ID" value="VDM59710.1"/>
    <property type="molecule type" value="Genomic_DNA"/>
</dbReference>
<evidence type="ECO:0000313" key="2">
    <source>
        <dbReference type="EMBL" id="VDM59710.1"/>
    </source>
</evidence>
<feature type="region of interest" description="Disordered" evidence="1">
    <location>
        <begin position="497"/>
        <end position="544"/>
    </location>
</feature>
<dbReference type="AlphaFoldDB" id="A0A0R3PRI8"/>
<evidence type="ECO:0000313" key="4">
    <source>
        <dbReference type="WBParaSite" id="ACOC_0000812401-mRNA-1"/>
    </source>
</evidence>
<feature type="compositionally biased region" description="Polar residues" evidence="1">
    <location>
        <begin position="497"/>
        <end position="512"/>
    </location>
</feature>
<dbReference type="WBParaSite" id="ACOC_0000812401-mRNA-1">
    <property type="protein sequence ID" value="ACOC_0000812401-mRNA-1"/>
    <property type="gene ID" value="ACOC_0000812401"/>
</dbReference>
<reference evidence="2 3" key="2">
    <citation type="submission" date="2018-11" db="EMBL/GenBank/DDBJ databases">
        <authorList>
            <consortium name="Pathogen Informatics"/>
        </authorList>
    </citation>
    <scope>NUCLEOTIDE SEQUENCE [LARGE SCALE GENOMIC DNA]</scope>
    <source>
        <strain evidence="2 3">Costa Rica</strain>
    </source>
</reference>
<feature type="region of interest" description="Disordered" evidence="1">
    <location>
        <begin position="41"/>
        <end position="66"/>
    </location>
</feature>